<evidence type="ECO:0000259" key="14">
    <source>
        <dbReference type="Pfam" id="PF00117"/>
    </source>
</evidence>
<dbReference type="GO" id="GO:0000107">
    <property type="term" value="F:imidazoleglycerol-phosphate synthase activity"/>
    <property type="evidence" value="ECO:0007669"/>
    <property type="project" value="UniProtKB-UniRule"/>
</dbReference>
<dbReference type="GO" id="GO:0004359">
    <property type="term" value="F:glutaminase activity"/>
    <property type="evidence" value="ECO:0007669"/>
    <property type="project" value="UniProtKB-EC"/>
</dbReference>
<dbReference type="InterPro" id="IPR010139">
    <property type="entry name" value="Imidazole-glycPsynth_HisH"/>
</dbReference>
<dbReference type="AlphaFoldDB" id="A0A926CYE1"/>
<evidence type="ECO:0000256" key="1">
    <source>
        <dbReference type="ARBA" id="ARBA00004496"/>
    </source>
</evidence>
<dbReference type="NCBIfam" id="TIGR01855">
    <property type="entry name" value="IMP_synth_hisH"/>
    <property type="match status" value="1"/>
</dbReference>
<keyword evidence="5 12" id="KW-0028">Amino-acid biosynthesis</keyword>
<dbReference type="PIRSF" id="PIRSF000495">
    <property type="entry name" value="Amidotransf_hisH"/>
    <property type="match status" value="1"/>
</dbReference>
<dbReference type="Gene3D" id="3.40.50.880">
    <property type="match status" value="1"/>
</dbReference>
<comment type="caution">
    <text evidence="15">The sequence shown here is derived from an EMBL/GenBank/DDBJ whole genome shotgun (WGS) entry which is preliminary data.</text>
</comment>
<comment type="pathway">
    <text evidence="2 12">Amino-acid biosynthesis; L-histidine biosynthesis; L-histidine from 5-phospho-alpha-D-ribose 1-diphosphate: step 5/9.</text>
</comment>
<evidence type="ECO:0000256" key="11">
    <source>
        <dbReference type="ARBA" id="ARBA00049534"/>
    </source>
</evidence>
<organism evidence="15 16">
    <name type="scientific">Luoshenia tenuis</name>
    <dbReference type="NCBI Taxonomy" id="2763654"/>
    <lineage>
        <taxon>Bacteria</taxon>
        <taxon>Bacillati</taxon>
        <taxon>Bacillota</taxon>
        <taxon>Clostridia</taxon>
        <taxon>Christensenellales</taxon>
        <taxon>Christensenellaceae</taxon>
        <taxon>Luoshenia</taxon>
    </lineage>
</organism>
<dbReference type="CDD" id="cd01748">
    <property type="entry name" value="GATase1_IGP_Synthase"/>
    <property type="match status" value="1"/>
</dbReference>
<evidence type="ECO:0000256" key="6">
    <source>
        <dbReference type="ARBA" id="ARBA00022801"/>
    </source>
</evidence>
<dbReference type="HAMAP" id="MF_00278">
    <property type="entry name" value="HisH"/>
    <property type="match status" value="1"/>
</dbReference>
<keyword evidence="7 12" id="KW-0315">Glutamine amidotransferase</keyword>
<dbReference type="EMBL" id="JACRSO010000001">
    <property type="protein sequence ID" value="MBC8527848.1"/>
    <property type="molecule type" value="Genomic_DNA"/>
</dbReference>
<dbReference type="PROSITE" id="PS51274">
    <property type="entry name" value="GATASE_COBBQ"/>
    <property type="match status" value="1"/>
</dbReference>
<sequence length="214" mass="23304">MIAIVDYGMGNLRSVEKALQYLGFEAKRTADPGEVAAASHIILPGVGAFRDAMRALTDTGLIETMLQAVNRGTPFLGICLGMQMMFEKSYEDGQWQGLGLLPGEITLFEEKPGLKVPHMGWNSLHLNPCPLFKGLKEGDSVYFVHSYHLPYRAGADYIAATTDYGGPFISAVQKGNLFGLQFHPEKSGQVGLQMLKNFGELKNAKNEEGAVYAG</sequence>
<dbReference type="GO" id="GO:0005737">
    <property type="term" value="C:cytoplasm"/>
    <property type="evidence" value="ECO:0007669"/>
    <property type="project" value="UniProtKB-SubCell"/>
</dbReference>
<feature type="active site" evidence="12 13">
    <location>
        <position position="185"/>
    </location>
</feature>
<dbReference type="RefSeq" id="WP_249283941.1">
    <property type="nucleotide sequence ID" value="NZ_JACRSO010000001.1"/>
</dbReference>
<dbReference type="EC" id="4.3.2.10" evidence="12"/>
<dbReference type="GO" id="GO:0000105">
    <property type="term" value="P:L-histidine biosynthetic process"/>
    <property type="evidence" value="ECO:0007669"/>
    <property type="project" value="UniProtKB-UniRule"/>
</dbReference>
<keyword evidence="9 12" id="KW-0456">Lyase</keyword>
<dbReference type="PROSITE" id="PS51273">
    <property type="entry name" value="GATASE_TYPE_1"/>
    <property type="match status" value="1"/>
</dbReference>
<keyword evidence="16" id="KW-1185">Reference proteome</keyword>
<evidence type="ECO:0000256" key="3">
    <source>
        <dbReference type="ARBA" id="ARBA00011152"/>
    </source>
</evidence>
<accession>A0A926CYE1</accession>
<dbReference type="SUPFAM" id="SSF52317">
    <property type="entry name" value="Class I glutamine amidotransferase-like"/>
    <property type="match status" value="1"/>
</dbReference>
<name>A0A926CYE1_9FIRM</name>
<evidence type="ECO:0000256" key="8">
    <source>
        <dbReference type="ARBA" id="ARBA00023102"/>
    </source>
</evidence>
<comment type="subunit">
    <text evidence="3 12">Heterodimer of HisH and HisF.</text>
</comment>
<gene>
    <name evidence="12 15" type="primary">hisH</name>
    <name evidence="15" type="ORF">H8699_00155</name>
</gene>
<comment type="function">
    <text evidence="12">IGPS catalyzes the conversion of PRFAR and glutamine to IGP, AICAR and glutamate. The HisH subunit catalyzes the hydrolysis of glutamine to glutamate and ammonia as part of the synthesis of IGP and AICAR. The resulting ammonia molecule is channeled to the active site of HisF.</text>
</comment>
<evidence type="ECO:0000256" key="5">
    <source>
        <dbReference type="ARBA" id="ARBA00022605"/>
    </source>
</evidence>
<evidence type="ECO:0000313" key="16">
    <source>
        <dbReference type="Proteomes" id="UP000654279"/>
    </source>
</evidence>
<evidence type="ECO:0000256" key="10">
    <source>
        <dbReference type="ARBA" id="ARBA00047838"/>
    </source>
</evidence>
<feature type="active site" description="Nucleophile" evidence="12 13">
    <location>
        <position position="79"/>
    </location>
</feature>
<comment type="catalytic activity">
    <reaction evidence="11 12">
        <text>L-glutamine + H2O = L-glutamate + NH4(+)</text>
        <dbReference type="Rhea" id="RHEA:15889"/>
        <dbReference type="ChEBI" id="CHEBI:15377"/>
        <dbReference type="ChEBI" id="CHEBI:28938"/>
        <dbReference type="ChEBI" id="CHEBI:29985"/>
        <dbReference type="ChEBI" id="CHEBI:58359"/>
        <dbReference type="EC" id="3.5.1.2"/>
    </reaction>
</comment>
<dbReference type="GO" id="GO:0016829">
    <property type="term" value="F:lyase activity"/>
    <property type="evidence" value="ECO:0007669"/>
    <property type="project" value="UniProtKB-KW"/>
</dbReference>
<evidence type="ECO:0000256" key="4">
    <source>
        <dbReference type="ARBA" id="ARBA00022490"/>
    </source>
</evidence>
<comment type="subcellular location">
    <subcellularLocation>
        <location evidence="1 12">Cytoplasm</location>
    </subcellularLocation>
</comment>
<dbReference type="PANTHER" id="PTHR42701">
    <property type="entry name" value="IMIDAZOLE GLYCEROL PHOSPHATE SYNTHASE SUBUNIT HISH"/>
    <property type="match status" value="1"/>
</dbReference>
<keyword evidence="6 12" id="KW-0378">Hydrolase</keyword>
<feature type="active site" evidence="12 13">
    <location>
        <position position="183"/>
    </location>
</feature>
<proteinExistence type="inferred from homology"/>
<evidence type="ECO:0000256" key="9">
    <source>
        <dbReference type="ARBA" id="ARBA00023239"/>
    </source>
</evidence>
<dbReference type="InterPro" id="IPR017926">
    <property type="entry name" value="GATASE"/>
</dbReference>
<evidence type="ECO:0000256" key="7">
    <source>
        <dbReference type="ARBA" id="ARBA00022962"/>
    </source>
</evidence>
<evidence type="ECO:0000313" key="15">
    <source>
        <dbReference type="EMBL" id="MBC8527848.1"/>
    </source>
</evidence>
<keyword evidence="4 12" id="KW-0963">Cytoplasm</keyword>
<dbReference type="Proteomes" id="UP000654279">
    <property type="component" value="Unassembled WGS sequence"/>
</dbReference>
<keyword evidence="8 12" id="KW-0368">Histidine biosynthesis</keyword>
<reference evidence="15" key="1">
    <citation type="submission" date="2020-08" db="EMBL/GenBank/DDBJ databases">
        <title>Genome public.</title>
        <authorList>
            <person name="Liu C."/>
            <person name="Sun Q."/>
        </authorList>
    </citation>
    <scope>NUCLEOTIDE SEQUENCE</scope>
    <source>
        <strain evidence="15">NSJ-44</strain>
    </source>
</reference>
<evidence type="ECO:0000256" key="13">
    <source>
        <dbReference type="PIRSR" id="PIRSR000495-1"/>
    </source>
</evidence>
<protein>
    <recommendedName>
        <fullName evidence="12">Imidazole glycerol phosphate synthase subunit HisH</fullName>
        <ecNumber evidence="12">4.3.2.10</ecNumber>
    </recommendedName>
    <alternativeName>
        <fullName evidence="12">IGP synthase glutaminase subunit</fullName>
        <ecNumber evidence="12">3.5.1.2</ecNumber>
    </alternativeName>
    <alternativeName>
        <fullName evidence="12">IGP synthase subunit HisH</fullName>
    </alternativeName>
    <alternativeName>
        <fullName evidence="12">ImGP synthase subunit HisH</fullName>
        <shortName evidence="12">IGPS subunit HisH</shortName>
    </alternativeName>
</protein>
<comment type="catalytic activity">
    <reaction evidence="10 12">
        <text>5-[(5-phospho-1-deoxy-D-ribulos-1-ylimino)methylamino]-1-(5-phospho-beta-D-ribosyl)imidazole-4-carboxamide + L-glutamine = D-erythro-1-(imidazol-4-yl)glycerol 3-phosphate + 5-amino-1-(5-phospho-beta-D-ribosyl)imidazole-4-carboxamide + L-glutamate + H(+)</text>
        <dbReference type="Rhea" id="RHEA:24793"/>
        <dbReference type="ChEBI" id="CHEBI:15378"/>
        <dbReference type="ChEBI" id="CHEBI:29985"/>
        <dbReference type="ChEBI" id="CHEBI:58278"/>
        <dbReference type="ChEBI" id="CHEBI:58359"/>
        <dbReference type="ChEBI" id="CHEBI:58475"/>
        <dbReference type="ChEBI" id="CHEBI:58525"/>
        <dbReference type="EC" id="4.3.2.10"/>
    </reaction>
</comment>
<dbReference type="Pfam" id="PF00117">
    <property type="entry name" value="GATase"/>
    <property type="match status" value="1"/>
</dbReference>
<dbReference type="PANTHER" id="PTHR42701:SF1">
    <property type="entry name" value="IMIDAZOLE GLYCEROL PHOSPHATE SYNTHASE SUBUNIT HISH"/>
    <property type="match status" value="1"/>
</dbReference>
<evidence type="ECO:0000256" key="12">
    <source>
        <dbReference type="HAMAP-Rule" id="MF_00278"/>
    </source>
</evidence>
<dbReference type="EC" id="3.5.1.2" evidence="12"/>
<dbReference type="FunFam" id="3.40.50.880:FF:000009">
    <property type="entry name" value="Imidazole glycerol phosphate synthase subunit HisH"/>
    <property type="match status" value="1"/>
</dbReference>
<evidence type="ECO:0000256" key="2">
    <source>
        <dbReference type="ARBA" id="ARBA00005091"/>
    </source>
</evidence>
<feature type="domain" description="Glutamine amidotransferase" evidence="14">
    <location>
        <begin position="4"/>
        <end position="198"/>
    </location>
</feature>
<dbReference type="InterPro" id="IPR029062">
    <property type="entry name" value="Class_I_gatase-like"/>
</dbReference>